<feature type="compositionally biased region" description="Low complexity" evidence="1">
    <location>
        <begin position="560"/>
        <end position="574"/>
    </location>
</feature>
<comment type="caution">
    <text evidence="5">The sequence shown here is derived from an EMBL/GenBank/DDBJ whole genome shotgun (WGS) entry which is preliminary data.</text>
</comment>
<proteinExistence type="predicted"/>
<dbReference type="InterPro" id="IPR032795">
    <property type="entry name" value="DUF3741-assoc"/>
</dbReference>
<feature type="region of interest" description="Disordered" evidence="1">
    <location>
        <begin position="691"/>
        <end position="761"/>
    </location>
</feature>
<evidence type="ECO:0000259" key="2">
    <source>
        <dbReference type="Pfam" id="PF12552"/>
    </source>
</evidence>
<feature type="compositionally biased region" description="Polar residues" evidence="1">
    <location>
        <begin position="7"/>
        <end position="23"/>
    </location>
</feature>
<dbReference type="Proteomes" id="UP001141552">
    <property type="component" value="Unassembled WGS sequence"/>
</dbReference>
<dbReference type="InterPro" id="IPR025486">
    <property type="entry name" value="DUF4378"/>
</dbReference>
<accession>A0A9Q0GHI6</accession>
<evidence type="ECO:0000259" key="3">
    <source>
        <dbReference type="Pfam" id="PF14309"/>
    </source>
</evidence>
<feature type="region of interest" description="Disordered" evidence="1">
    <location>
        <begin position="1"/>
        <end position="78"/>
    </location>
</feature>
<feature type="domain" description="DUF3741" evidence="4">
    <location>
        <begin position="93"/>
        <end position="115"/>
    </location>
</feature>
<dbReference type="Pfam" id="PF12552">
    <property type="entry name" value="DUF3741"/>
    <property type="match status" value="1"/>
</dbReference>
<evidence type="ECO:0000256" key="1">
    <source>
        <dbReference type="SAM" id="MobiDB-lite"/>
    </source>
</evidence>
<feature type="compositionally biased region" description="Polar residues" evidence="1">
    <location>
        <begin position="348"/>
        <end position="359"/>
    </location>
</feature>
<reference evidence="5" key="2">
    <citation type="journal article" date="2023" name="Plants (Basel)">
        <title>Annotation of the Turnera subulata (Passifloraceae) Draft Genome Reveals the S-Locus Evolved after the Divergence of Turneroideae from Passifloroideae in a Stepwise Manner.</title>
        <authorList>
            <person name="Henning P.M."/>
            <person name="Roalson E.H."/>
            <person name="Mir W."/>
            <person name="McCubbin A.G."/>
            <person name="Shore J.S."/>
        </authorList>
    </citation>
    <scope>NUCLEOTIDE SEQUENCE</scope>
    <source>
        <strain evidence="5">F60SS</strain>
    </source>
</reference>
<evidence type="ECO:0000313" key="5">
    <source>
        <dbReference type="EMBL" id="KAJ4849728.1"/>
    </source>
</evidence>
<dbReference type="PANTHER" id="PTHR46836:SF8">
    <property type="entry name" value="AFADIN"/>
    <property type="match status" value="1"/>
</dbReference>
<feature type="compositionally biased region" description="Polar residues" evidence="1">
    <location>
        <begin position="268"/>
        <end position="283"/>
    </location>
</feature>
<feature type="domain" description="DUF4378" evidence="3">
    <location>
        <begin position="829"/>
        <end position="979"/>
    </location>
</feature>
<feature type="region of interest" description="Disordered" evidence="1">
    <location>
        <begin position="268"/>
        <end position="313"/>
    </location>
</feature>
<feature type="compositionally biased region" description="Polar residues" evidence="1">
    <location>
        <begin position="703"/>
        <end position="719"/>
    </location>
</feature>
<feature type="region of interest" description="Disordered" evidence="1">
    <location>
        <begin position="105"/>
        <end position="159"/>
    </location>
</feature>
<dbReference type="OrthoDB" id="1925259at2759"/>
<dbReference type="PANTHER" id="PTHR46836">
    <property type="entry name" value="AFADIN"/>
    <property type="match status" value="1"/>
</dbReference>
<protein>
    <recommendedName>
        <fullName evidence="7">DUF4378 domain-containing protein</fullName>
    </recommendedName>
</protein>
<name>A0A9Q0GHI6_9ROSI</name>
<feature type="region of interest" description="Disordered" evidence="1">
    <location>
        <begin position="633"/>
        <end position="669"/>
    </location>
</feature>
<reference evidence="5" key="1">
    <citation type="submission" date="2022-02" db="EMBL/GenBank/DDBJ databases">
        <authorList>
            <person name="Henning P.M."/>
            <person name="McCubbin A.G."/>
            <person name="Shore J.S."/>
        </authorList>
    </citation>
    <scope>NUCLEOTIDE SEQUENCE</scope>
    <source>
        <strain evidence="5">F60SS</strain>
        <tissue evidence="5">Leaves</tissue>
    </source>
</reference>
<organism evidence="5 6">
    <name type="scientific">Turnera subulata</name>
    <dbReference type="NCBI Taxonomy" id="218843"/>
    <lineage>
        <taxon>Eukaryota</taxon>
        <taxon>Viridiplantae</taxon>
        <taxon>Streptophyta</taxon>
        <taxon>Embryophyta</taxon>
        <taxon>Tracheophyta</taxon>
        <taxon>Spermatophyta</taxon>
        <taxon>Magnoliopsida</taxon>
        <taxon>eudicotyledons</taxon>
        <taxon>Gunneridae</taxon>
        <taxon>Pentapetalae</taxon>
        <taxon>rosids</taxon>
        <taxon>fabids</taxon>
        <taxon>Malpighiales</taxon>
        <taxon>Passifloraceae</taxon>
        <taxon>Turnera</taxon>
    </lineage>
</organism>
<dbReference type="EMBL" id="JAKUCV010000509">
    <property type="protein sequence ID" value="KAJ4849728.1"/>
    <property type="molecule type" value="Genomic_DNA"/>
</dbReference>
<evidence type="ECO:0000313" key="6">
    <source>
        <dbReference type="Proteomes" id="UP001141552"/>
    </source>
</evidence>
<dbReference type="InterPro" id="IPR022212">
    <property type="entry name" value="DUF3741"/>
</dbReference>
<feature type="domain" description="DUF3741" evidence="2">
    <location>
        <begin position="198"/>
        <end position="242"/>
    </location>
</feature>
<feature type="region of interest" description="Disordered" evidence="1">
    <location>
        <begin position="560"/>
        <end position="579"/>
    </location>
</feature>
<sequence length="983" mass="108129">MERFQLRRNTTPTRSAPGHSSTGRLGEVTDYRDGQVYKKTNSPTSVSGGSSPQSGGSAGGDLLTSALRRRSSQAAVGTPIKKLLAEEMSREMDSKRKPPSVIARLMGLDGLPPSQPLHKPQKRSSGKNYTNQIFSAEKAERNGTSSSRRSSRKSSREEQEFKDVFEVLDASRMDRSPSYSSHRAATSKLNEAEMAFIQQKFIDAKRLSTDENLQVSKEFHDAIEELDSNKDLLLKFLQQPDSLFTKHLHDLHCALPPSHCGHTPISAAKTSHCPQNESSSAPSCKNDRETPRKSRKKAHDNSFSQPHGKHAAHNRINSSKFQLEVKPEPAVLPTRIVVLKPNVGKLQNATKTISSPHSSNDCRDHNGSSSLESQDADFCAKKKFTDDAGPSRYESSESRAIAKEITKQMRNSFSGPRKYSASGFKGYAGDESSSNMSESESANESDVANIIPSCSNRYRASPSCSSESSVSREARKRLSERWRMTHNSVDMGVVSRGSTLGEMLAVSDREVMPANPDCKMGRRAFDDKFNGTSVWVEPLGISSKDGWKNRGADNFLRSRSVPASSSLSGSPKTSMRSEALRNDRFMMPKNVMQQGREKGVKGNFNYREGSSFMNSKSRSKKPHIHRCAYSDFGESSSDNSLSLERGHGNITVNDPSDKNHTAPQTSATAITDTSFVPESMVDVVIESVSTPAPSSDRKLFTKGYSSASDPQAISSQESSIGPPGEGAACMQGPVADLESSAVCNEADQPSPVSVLETPFPDDLSSGSECFESLSADLHVGLRMQLQLLKLESEAAYEEGPMLISSDEDADDSSVGFSEDRITTDEKRQFSYMVSVLKASGINNADPDTFMATWHSPDCPINPLVFEELEKKYIDLTSWPRFERKLLFDRINLALLVIYQECSYPRPWVGTSTRIAPRWIKAAIEDGLCKVLDSEDKKAKMGSAVEKVLAGELRWLDLGDEVDVIGREIERQLTEELVQEIVAV</sequence>
<evidence type="ECO:0008006" key="7">
    <source>
        <dbReference type="Google" id="ProtNLM"/>
    </source>
</evidence>
<feature type="compositionally biased region" description="Low complexity" evidence="1">
    <location>
        <begin position="45"/>
        <end position="55"/>
    </location>
</feature>
<feature type="compositionally biased region" description="Basic and acidic residues" evidence="1">
    <location>
        <begin position="27"/>
        <end position="36"/>
    </location>
</feature>
<dbReference type="Pfam" id="PF14309">
    <property type="entry name" value="DUF4378"/>
    <property type="match status" value="1"/>
</dbReference>
<gene>
    <name evidence="5" type="ORF">Tsubulata_012856</name>
</gene>
<dbReference type="Pfam" id="PF14383">
    <property type="entry name" value="VARLMGL"/>
    <property type="match status" value="1"/>
</dbReference>
<evidence type="ECO:0000259" key="4">
    <source>
        <dbReference type="Pfam" id="PF14383"/>
    </source>
</evidence>
<feature type="compositionally biased region" description="Polar residues" evidence="1">
    <location>
        <begin position="633"/>
        <end position="642"/>
    </location>
</feature>
<feature type="region of interest" description="Disordered" evidence="1">
    <location>
        <begin position="348"/>
        <end position="374"/>
    </location>
</feature>
<keyword evidence="6" id="KW-1185">Reference proteome</keyword>
<dbReference type="AlphaFoldDB" id="A0A9Q0GHI6"/>